<gene>
    <name evidence="3" type="ORF">A3B45_02275</name>
</gene>
<evidence type="ECO:0000256" key="2">
    <source>
        <dbReference type="RuleBase" id="RU362080"/>
    </source>
</evidence>
<comment type="similarity">
    <text evidence="1 2">Belongs to the phD/YefM antitoxin family.</text>
</comment>
<protein>
    <recommendedName>
        <fullName evidence="2">Antitoxin</fullName>
    </recommendedName>
</protein>
<dbReference type="NCBIfam" id="TIGR01552">
    <property type="entry name" value="phd_fam"/>
    <property type="match status" value="1"/>
</dbReference>
<evidence type="ECO:0000313" key="4">
    <source>
        <dbReference type="Proteomes" id="UP000178565"/>
    </source>
</evidence>
<name>A0A1F5KSD3_9BACT</name>
<evidence type="ECO:0000256" key="1">
    <source>
        <dbReference type="ARBA" id="ARBA00009981"/>
    </source>
</evidence>
<dbReference type="InterPro" id="IPR006442">
    <property type="entry name" value="Antitoxin_Phd/YefM"/>
</dbReference>
<comment type="function">
    <text evidence="2">Antitoxin component of a type II toxin-antitoxin (TA) system.</text>
</comment>
<dbReference type="EMBL" id="MFDM01000011">
    <property type="protein sequence ID" value="OGE43833.1"/>
    <property type="molecule type" value="Genomic_DNA"/>
</dbReference>
<reference evidence="3 4" key="1">
    <citation type="journal article" date="2016" name="Nat. Commun.">
        <title>Thousands of microbial genomes shed light on interconnected biogeochemical processes in an aquifer system.</title>
        <authorList>
            <person name="Anantharaman K."/>
            <person name="Brown C.T."/>
            <person name="Hug L.A."/>
            <person name="Sharon I."/>
            <person name="Castelle C.J."/>
            <person name="Probst A.J."/>
            <person name="Thomas B.C."/>
            <person name="Singh A."/>
            <person name="Wilkins M.J."/>
            <person name="Karaoz U."/>
            <person name="Brodie E.L."/>
            <person name="Williams K.H."/>
            <person name="Hubbard S.S."/>
            <person name="Banfield J.F."/>
        </authorList>
    </citation>
    <scope>NUCLEOTIDE SEQUENCE [LARGE SCALE GENOMIC DNA]</scope>
</reference>
<evidence type="ECO:0000313" key="3">
    <source>
        <dbReference type="EMBL" id="OGE43833.1"/>
    </source>
</evidence>
<dbReference type="STRING" id="1797785.A3B45_02275"/>
<dbReference type="SUPFAM" id="SSF143120">
    <property type="entry name" value="YefM-like"/>
    <property type="match status" value="1"/>
</dbReference>
<proteinExistence type="inferred from homology"/>
<dbReference type="Gene3D" id="3.40.1620.10">
    <property type="entry name" value="YefM-like domain"/>
    <property type="match status" value="1"/>
</dbReference>
<dbReference type="InterPro" id="IPR036165">
    <property type="entry name" value="YefM-like_sf"/>
</dbReference>
<sequence>MTFVQICTNLYIEGVFMTQVMKASDVRQQWSQLLNQVFIKQTRIVVEKSGIPVAAVISAEELEKFTRLEEQRERNFAILDEVGEKFKDVSSQEIEREVSKALRQVRAVKRRKLPKSRSSL</sequence>
<comment type="caution">
    <text evidence="3">The sequence shown here is derived from an EMBL/GenBank/DDBJ whole genome shotgun (WGS) entry which is preliminary data.</text>
</comment>
<dbReference type="Pfam" id="PF02604">
    <property type="entry name" value="PhdYeFM_antitox"/>
    <property type="match status" value="1"/>
</dbReference>
<dbReference type="Proteomes" id="UP000178565">
    <property type="component" value="Unassembled WGS sequence"/>
</dbReference>
<accession>A0A1F5KSD3</accession>
<organism evidence="3 4">
    <name type="scientific">Candidatus Daviesbacteria bacterium RIFCSPLOWO2_01_FULL_39_12</name>
    <dbReference type="NCBI Taxonomy" id="1797785"/>
    <lineage>
        <taxon>Bacteria</taxon>
        <taxon>Candidatus Daviesiibacteriota</taxon>
    </lineage>
</organism>
<dbReference type="AlphaFoldDB" id="A0A1F5KSD3"/>